<dbReference type="PANTHER" id="PTHR42800:SF1">
    <property type="entry name" value="EXOINULINASE INUD (AFU_ORTHOLOGUE AFUA_5G00480)"/>
    <property type="match status" value="1"/>
</dbReference>
<evidence type="ECO:0000256" key="3">
    <source>
        <dbReference type="ARBA" id="ARBA00023295"/>
    </source>
</evidence>
<comment type="similarity">
    <text evidence="1">Belongs to the glycosyl hydrolase 32 family.</text>
</comment>
<evidence type="ECO:0000259" key="4">
    <source>
        <dbReference type="Pfam" id="PF00251"/>
    </source>
</evidence>
<proteinExistence type="inferred from homology"/>
<name>A0A6P2CMH2_9LACO</name>
<keyword evidence="2 5" id="KW-0378">Hydrolase</keyword>
<dbReference type="InterPro" id="IPR001362">
    <property type="entry name" value="Glyco_hydro_32"/>
</dbReference>
<dbReference type="SMART" id="SM00640">
    <property type="entry name" value="Glyco_32"/>
    <property type="match status" value="1"/>
</dbReference>
<dbReference type="InterPro" id="IPR023296">
    <property type="entry name" value="Glyco_hydro_beta-prop_sf"/>
</dbReference>
<gene>
    <name evidence="5" type="ORF">ESZ47_03560</name>
</gene>
<dbReference type="GO" id="GO:0004575">
    <property type="term" value="F:sucrose alpha-glucosidase activity"/>
    <property type="evidence" value="ECO:0007669"/>
    <property type="project" value="TreeGrafter"/>
</dbReference>
<reference evidence="5 6" key="1">
    <citation type="submission" date="2019-01" db="EMBL/GenBank/DDBJ databases">
        <title>Leuconostoc litchii sp. nov., a novel lactic acid bacterium isolated from lychee.</title>
        <authorList>
            <person name="Wang L.-T."/>
        </authorList>
    </citation>
    <scope>NUCLEOTIDE SEQUENCE [LARGE SCALE GENOMIC DNA]</scope>
    <source>
        <strain evidence="5 6">MB7</strain>
    </source>
</reference>
<protein>
    <submittedName>
        <fullName evidence="5">Glycoside hydrolase family 32 protein</fullName>
    </submittedName>
</protein>
<dbReference type="AlphaFoldDB" id="A0A6P2CMH2"/>
<dbReference type="SUPFAM" id="SSF75005">
    <property type="entry name" value="Arabinanase/levansucrase/invertase"/>
    <property type="match status" value="1"/>
</dbReference>
<feature type="domain" description="Glycosyl hydrolase family 32 N-terminal" evidence="4">
    <location>
        <begin position="39"/>
        <end position="352"/>
    </location>
</feature>
<dbReference type="OrthoDB" id="2208222at2"/>
<accession>A0A6P2CMH2</accession>
<evidence type="ECO:0000256" key="1">
    <source>
        <dbReference type="ARBA" id="ARBA00009902"/>
    </source>
</evidence>
<organism evidence="5 6">
    <name type="scientific">Leuconostoc litchii</name>
    <dbReference type="NCBI Taxonomy" id="1981069"/>
    <lineage>
        <taxon>Bacteria</taxon>
        <taxon>Bacillati</taxon>
        <taxon>Bacillota</taxon>
        <taxon>Bacilli</taxon>
        <taxon>Lactobacillales</taxon>
        <taxon>Lactobacillaceae</taxon>
        <taxon>Leuconostoc</taxon>
    </lineage>
</organism>
<comment type="caution">
    <text evidence="5">The sequence shown here is derived from an EMBL/GenBank/DDBJ whole genome shotgun (WGS) entry which is preliminary data.</text>
</comment>
<dbReference type="GO" id="GO:0005737">
    <property type="term" value="C:cytoplasm"/>
    <property type="evidence" value="ECO:0007669"/>
    <property type="project" value="TreeGrafter"/>
</dbReference>
<dbReference type="Proteomes" id="UP000442244">
    <property type="component" value="Unassembled WGS sequence"/>
</dbReference>
<dbReference type="EMBL" id="SDGY01000001">
    <property type="protein sequence ID" value="TYC47225.1"/>
    <property type="molecule type" value="Genomic_DNA"/>
</dbReference>
<dbReference type="Gene3D" id="2.115.10.20">
    <property type="entry name" value="Glycosyl hydrolase domain, family 43"/>
    <property type="match status" value="1"/>
</dbReference>
<keyword evidence="6" id="KW-1185">Reference proteome</keyword>
<sequence length="526" mass="60068">MKIMKILGILGVCLLLPFIETLSVEAGTLTSNECQQYYHHNIEQGFMNDVQSVWQDEEGYYHIYYLADLNYKHDNDGTEWYHVKTKDFIHYENLGIAIPKFQNKWEAVATGSVIKNTSGFFSDLPKQAIVSYFTSYTPNGQKQFAAYSTDNGLTYKPYSDDAVMTSPSTTAHFRDPYVFINKKTNKLTMYLAEGDKIGVYSSENGKKFDYVGAISLNKYALNGKDLGLIECPNLKTMYDVSTGATKEVLFFGGNGYNYGQTSGSYYMVGHLSDEGVFIVEQQPKRVDDGSDFYASNYFQTANNTNIISIAWLGNWSYSAKKIIDANYEQSYKLGSLSLAHKLNLTQKDGQYILKSSLIKPYSCLTNKTSQYVEASKQTRKTDGYYQLLNTRRWTSQNFYLQMTNQNQGKVNGHIKLSFKQKDSTVLFDYNADTGYYNVQRQTTNIADEEGNSEYSRIFTENSGVINPETFKLHVYVDKASIELEFENSERTYSLLKYTTDDDLSFKVETNSENNLFYTMSNIENSH</sequence>
<dbReference type="GO" id="GO:0005987">
    <property type="term" value="P:sucrose catabolic process"/>
    <property type="evidence" value="ECO:0007669"/>
    <property type="project" value="TreeGrafter"/>
</dbReference>
<dbReference type="InterPro" id="IPR013148">
    <property type="entry name" value="Glyco_hydro_32_N"/>
</dbReference>
<dbReference type="PANTHER" id="PTHR42800">
    <property type="entry name" value="EXOINULINASE INUD (AFU_ORTHOLOGUE AFUA_5G00480)"/>
    <property type="match status" value="1"/>
</dbReference>
<dbReference type="Pfam" id="PF00251">
    <property type="entry name" value="Glyco_hydro_32N"/>
    <property type="match status" value="1"/>
</dbReference>
<evidence type="ECO:0000313" key="5">
    <source>
        <dbReference type="EMBL" id="TYC47225.1"/>
    </source>
</evidence>
<evidence type="ECO:0000313" key="6">
    <source>
        <dbReference type="Proteomes" id="UP000442244"/>
    </source>
</evidence>
<keyword evidence="3" id="KW-0326">Glycosidase</keyword>
<dbReference type="CDD" id="cd18622">
    <property type="entry name" value="GH32_Inu-like"/>
    <property type="match status" value="1"/>
</dbReference>
<dbReference type="RefSeq" id="WP_148604809.1">
    <property type="nucleotide sequence ID" value="NZ_BSUV01000001.1"/>
</dbReference>
<evidence type="ECO:0000256" key="2">
    <source>
        <dbReference type="ARBA" id="ARBA00022801"/>
    </source>
</evidence>